<keyword evidence="3" id="KW-1185">Reference proteome</keyword>
<accession>A0A067N192</accession>
<evidence type="ECO:0000256" key="1">
    <source>
        <dbReference type="SAM" id="Phobius"/>
    </source>
</evidence>
<dbReference type="EMBL" id="KL198023">
    <property type="protein sequence ID" value="KDQ17551.1"/>
    <property type="molecule type" value="Genomic_DNA"/>
</dbReference>
<dbReference type="Proteomes" id="UP000027195">
    <property type="component" value="Unassembled WGS sequence"/>
</dbReference>
<feature type="transmembrane region" description="Helical" evidence="1">
    <location>
        <begin position="20"/>
        <end position="37"/>
    </location>
</feature>
<proteinExistence type="predicted"/>
<reference evidence="3" key="1">
    <citation type="journal article" date="2014" name="Proc. Natl. Acad. Sci. U.S.A.">
        <title>Extensive sampling of basidiomycete genomes demonstrates inadequacy of the white-rot/brown-rot paradigm for wood decay fungi.</title>
        <authorList>
            <person name="Riley R."/>
            <person name="Salamov A.A."/>
            <person name="Brown D.W."/>
            <person name="Nagy L.G."/>
            <person name="Floudas D."/>
            <person name="Held B.W."/>
            <person name="Levasseur A."/>
            <person name="Lombard V."/>
            <person name="Morin E."/>
            <person name="Otillar R."/>
            <person name="Lindquist E.A."/>
            <person name="Sun H."/>
            <person name="LaButti K.M."/>
            <person name="Schmutz J."/>
            <person name="Jabbour D."/>
            <person name="Luo H."/>
            <person name="Baker S.E."/>
            <person name="Pisabarro A.G."/>
            <person name="Walton J.D."/>
            <person name="Blanchette R.A."/>
            <person name="Henrissat B."/>
            <person name="Martin F."/>
            <person name="Cullen D."/>
            <person name="Hibbett D.S."/>
            <person name="Grigoriev I.V."/>
        </authorList>
    </citation>
    <scope>NUCLEOTIDE SEQUENCE [LARGE SCALE GENOMIC DNA]</scope>
    <source>
        <strain evidence="3">FD-172 SS1</strain>
    </source>
</reference>
<protein>
    <submittedName>
        <fullName evidence="2">Uncharacterized protein</fullName>
    </submittedName>
</protein>
<keyword evidence="1" id="KW-0472">Membrane</keyword>
<sequence>MGLVIPLLPKLGGDLPPTLQVLNFGACVAICCGALFWQKTGSIGAEDFQRLLEQYEQSGTGAHVRAAVRGGFDEIGPYNTKEQNAKLLQIVLDNKYMYTGPML</sequence>
<name>A0A067N192_BOTB1</name>
<organism evidence="2 3">
    <name type="scientific">Botryobasidium botryosum (strain FD-172 SS1)</name>
    <dbReference type="NCBI Taxonomy" id="930990"/>
    <lineage>
        <taxon>Eukaryota</taxon>
        <taxon>Fungi</taxon>
        <taxon>Dikarya</taxon>
        <taxon>Basidiomycota</taxon>
        <taxon>Agaricomycotina</taxon>
        <taxon>Agaricomycetes</taxon>
        <taxon>Cantharellales</taxon>
        <taxon>Botryobasidiaceae</taxon>
        <taxon>Botryobasidium</taxon>
    </lineage>
</organism>
<dbReference type="InParanoid" id="A0A067N192"/>
<evidence type="ECO:0000313" key="3">
    <source>
        <dbReference type="Proteomes" id="UP000027195"/>
    </source>
</evidence>
<dbReference type="AlphaFoldDB" id="A0A067N192"/>
<gene>
    <name evidence="2" type="ORF">BOTBODRAFT_29726</name>
</gene>
<keyword evidence="1" id="KW-0812">Transmembrane</keyword>
<feature type="non-terminal residue" evidence="2">
    <location>
        <position position="103"/>
    </location>
</feature>
<keyword evidence="1" id="KW-1133">Transmembrane helix</keyword>
<evidence type="ECO:0000313" key="2">
    <source>
        <dbReference type="EMBL" id="KDQ17551.1"/>
    </source>
</evidence>
<dbReference type="HOGENOM" id="CLU_155990_0_0_1"/>